<sequence length="209" mass="23831">MWREFGVGSTEDQLVNEVIHPCNDKRMLGFVSDVPHLFKCMRNRLLKSQIFKMGDSQVLFSHFKELHRIDSCLDAVGMRVHPKLSDAHIYPNNFQKMKVSLMTDLFSVKTIGALKFYSCKEGLEETSGTRDFLETIVNIYKVLLNKNPLDGLKPESQQQQVYDLARPPRTGNCPVGNDRLEVLTTLEAILKSKPSNAADEIDSTLEEWL</sequence>
<evidence type="ECO:0000313" key="3">
    <source>
        <dbReference type="Proteomes" id="UP000827092"/>
    </source>
</evidence>
<dbReference type="Proteomes" id="UP000827092">
    <property type="component" value="Unassembled WGS sequence"/>
</dbReference>
<dbReference type="InterPro" id="IPR048366">
    <property type="entry name" value="TNP-like_GBD"/>
</dbReference>
<accession>A0AAV6UA65</accession>
<reference evidence="2 3" key="1">
    <citation type="journal article" date="2022" name="Nat. Ecol. Evol.">
        <title>A masculinizing supergene underlies an exaggerated male reproductive morph in a spider.</title>
        <authorList>
            <person name="Hendrickx F."/>
            <person name="De Corte Z."/>
            <person name="Sonet G."/>
            <person name="Van Belleghem S.M."/>
            <person name="Kostlbacher S."/>
            <person name="Vangestel C."/>
        </authorList>
    </citation>
    <scope>NUCLEOTIDE SEQUENCE [LARGE SCALE GENOMIC DNA]</scope>
    <source>
        <strain evidence="2">W744_W776</strain>
    </source>
</reference>
<dbReference type="EMBL" id="JAFNEN010000539">
    <property type="protein sequence ID" value="KAG8181022.1"/>
    <property type="molecule type" value="Genomic_DNA"/>
</dbReference>
<name>A0AAV6UA65_9ARAC</name>
<organism evidence="2 3">
    <name type="scientific">Oedothorax gibbosus</name>
    <dbReference type="NCBI Taxonomy" id="931172"/>
    <lineage>
        <taxon>Eukaryota</taxon>
        <taxon>Metazoa</taxon>
        <taxon>Ecdysozoa</taxon>
        <taxon>Arthropoda</taxon>
        <taxon>Chelicerata</taxon>
        <taxon>Arachnida</taxon>
        <taxon>Araneae</taxon>
        <taxon>Araneomorphae</taxon>
        <taxon>Entelegynae</taxon>
        <taxon>Araneoidea</taxon>
        <taxon>Linyphiidae</taxon>
        <taxon>Erigoninae</taxon>
        <taxon>Oedothorax</taxon>
    </lineage>
</organism>
<comment type="caution">
    <text evidence="2">The sequence shown here is derived from an EMBL/GenBank/DDBJ whole genome shotgun (WGS) entry which is preliminary data.</text>
</comment>
<feature type="domain" description="Transposable element P transposase-like GTP-binding insertion" evidence="1">
    <location>
        <begin position="36"/>
        <end position="149"/>
    </location>
</feature>
<proteinExistence type="predicted"/>
<gene>
    <name evidence="2" type="ORF">JTE90_024769</name>
</gene>
<evidence type="ECO:0000259" key="1">
    <source>
        <dbReference type="Pfam" id="PF21788"/>
    </source>
</evidence>
<dbReference type="Pfam" id="PF21788">
    <property type="entry name" value="TNP-like_GBD"/>
    <property type="match status" value="1"/>
</dbReference>
<evidence type="ECO:0000313" key="2">
    <source>
        <dbReference type="EMBL" id="KAG8181022.1"/>
    </source>
</evidence>
<keyword evidence="3" id="KW-1185">Reference proteome</keyword>
<protein>
    <recommendedName>
        <fullName evidence="1">Transposable element P transposase-like GTP-binding insertion domain-containing protein</fullName>
    </recommendedName>
</protein>
<dbReference type="AlphaFoldDB" id="A0AAV6UA65"/>